<dbReference type="PANTHER" id="PTHR42934">
    <property type="entry name" value="GLYCOLATE OXIDASE SUBUNIT GLCD"/>
    <property type="match status" value="1"/>
</dbReference>
<evidence type="ECO:0000256" key="1">
    <source>
        <dbReference type="ARBA" id="ARBA00001974"/>
    </source>
</evidence>
<evidence type="ECO:0000313" key="7">
    <source>
        <dbReference type="Proteomes" id="UP001500945"/>
    </source>
</evidence>
<gene>
    <name evidence="6" type="ORF">GCM10023168_31010</name>
</gene>
<reference evidence="7" key="1">
    <citation type="journal article" date="2019" name="Int. J. Syst. Evol. Microbiol.">
        <title>The Global Catalogue of Microorganisms (GCM) 10K type strain sequencing project: providing services to taxonomists for standard genome sequencing and annotation.</title>
        <authorList>
            <consortium name="The Broad Institute Genomics Platform"/>
            <consortium name="The Broad Institute Genome Sequencing Center for Infectious Disease"/>
            <person name="Wu L."/>
            <person name="Ma J."/>
        </authorList>
    </citation>
    <scope>NUCLEOTIDE SEQUENCE [LARGE SCALE GENOMIC DNA]</scope>
    <source>
        <strain evidence="7">JCM 17809</strain>
    </source>
</reference>
<dbReference type="Gene3D" id="3.30.465.10">
    <property type="match status" value="1"/>
</dbReference>
<dbReference type="InterPro" id="IPR016169">
    <property type="entry name" value="FAD-bd_PCMH_sub2"/>
</dbReference>
<feature type="domain" description="FAD-binding PCMH-type" evidence="5">
    <location>
        <begin position="47"/>
        <end position="225"/>
    </location>
</feature>
<evidence type="ECO:0000256" key="4">
    <source>
        <dbReference type="ARBA" id="ARBA00023002"/>
    </source>
</evidence>
<dbReference type="PROSITE" id="PS51387">
    <property type="entry name" value="FAD_PCMH"/>
    <property type="match status" value="1"/>
</dbReference>
<dbReference type="Proteomes" id="UP001500945">
    <property type="component" value="Unassembled WGS sequence"/>
</dbReference>
<keyword evidence="3" id="KW-0274">FAD</keyword>
<dbReference type="InterPro" id="IPR016166">
    <property type="entry name" value="FAD-bd_PCMH"/>
</dbReference>
<evidence type="ECO:0000256" key="3">
    <source>
        <dbReference type="ARBA" id="ARBA00022827"/>
    </source>
</evidence>
<dbReference type="SUPFAM" id="SSF55103">
    <property type="entry name" value="FAD-linked oxidases, C-terminal domain"/>
    <property type="match status" value="1"/>
</dbReference>
<name>A0ABP8KME0_9MICO</name>
<dbReference type="Gene3D" id="1.10.45.10">
    <property type="entry name" value="Vanillyl-alcohol Oxidase, Chain A, domain 4"/>
    <property type="match status" value="1"/>
</dbReference>
<dbReference type="InterPro" id="IPR016171">
    <property type="entry name" value="Vanillyl_alc_oxidase_C-sub2"/>
</dbReference>
<organism evidence="6 7">
    <name type="scientific">Fodinibacter luteus</name>
    <dbReference type="NCBI Taxonomy" id="552064"/>
    <lineage>
        <taxon>Bacteria</taxon>
        <taxon>Bacillati</taxon>
        <taxon>Actinomycetota</taxon>
        <taxon>Actinomycetes</taxon>
        <taxon>Micrococcales</taxon>
        <taxon>Intrasporangiaceae</taxon>
        <taxon>Fodinibacter (ex Wang et al. 2009)</taxon>
    </lineage>
</organism>
<accession>A0ABP8KME0</accession>
<dbReference type="InterPro" id="IPR006094">
    <property type="entry name" value="Oxid_FAD_bind_N"/>
</dbReference>
<keyword evidence="4" id="KW-0560">Oxidoreductase</keyword>
<dbReference type="RefSeq" id="WP_425474981.1">
    <property type="nucleotide sequence ID" value="NZ_BAABGM010000020.1"/>
</dbReference>
<dbReference type="InterPro" id="IPR051914">
    <property type="entry name" value="FAD-linked_OxidoTrans_Type4"/>
</dbReference>
<keyword evidence="7" id="KW-1185">Reference proteome</keyword>
<dbReference type="InterPro" id="IPR004113">
    <property type="entry name" value="FAD-bd_oxidored_4_C"/>
</dbReference>
<dbReference type="SUPFAM" id="SSF56176">
    <property type="entry name" value="FAD-binding/transporter-associated domain-like"/>
    <property type="match status" value="1"/>
</dbReference>
<dbReference type="Pfam" id="PF02913">
    <property type="entry name" value="FAD-oxidase_C"/>
    <property type="match status" value="1"/>
</dbReference>
<protein>
    <submittedName>
        <fullName evidence="6">FAD-linked oxidase C-terminal domain-containing protein</fullName>
    </submittedName>
</protein>
<dbReference type="InterPro" id="IPR036318">
    <property type="entry name" value="FAD-bd_PCMH-like_sf"/>
</dbReference>
<evidence type="ECO:0000313" key="6">
    <source>
        <dbReference type="EMBL" id="GAA4410850.1"/>
    </source>
</evidence>
<dbReference type="Gene3D" id="3.30.70.2740">
    <property type="match status" value="1"/>
</dbReference>
<comment type="cofactor">
    <cofactor evidence="1">
        <name>FAD</name>
        <dbReference type="ChEBI" id="CHEBI:57692"/>
    </cofactor>
</comment>
<dbReference type="Pfam" id="PF01565">
    <property type="entry name" value="FAD_binding_4"/>
    <property type="match status" value="1"/>
</dbReference>
<dbReference type="EMBL" id="BAABGM010000020">
    <property type="protein sequence ID" value="GAA4410850.1"/>
    <property type="molecule type" value="Genomic_DNA"/>
</dbReference>
<sequence length="465" mass="47867">MDAVDAAAAAAAVDAVAELVDALPDGVVATAPDALEKYRFDWTHDARAGTPLAAVRAETAGHVQEVLRWASRHGIPVVPRGAGSGLSGGALAVDGAIVLSTERMRAVEIDTAARVAVVEPGALNVDVKRAASEYGLWYPPDPSSYEICSIGGNIATNAGGLCCVKYGVTTDYVLGLDVVLADGTLVTLGGSYVKDVAGLSLLKLFVGSEGTLGVVTRATLRLVPAPPPPATVVATFPSVAAAAAAVIELGRTLRASMVELMDQASVNSVEDFRPMGLDRDAGALLLIQCDAPGAARAEEVAVAVAACEVSGAKEVFATEDPEEGEMFVQARRLHFTALEARGAVLPEDVGVPVPRLPELLAAVEGIAQRHGVQIPMVAHAGDGNTHPAIIYTPGDDESERRARLAFDEVMAAAIALGGTITGEHGVGRLKAGSLEAQLGPDVMELNRRVKAALDPHGILNPGSFV</sequence>
<keyword evidence="2" id="KW-0285">Flavoprotein</keyword>
<proteinExistence type="predicted"/>
<evidence type="ECO:0000259" key="5">
    <source>
        <dbReference type="PROSITE" id="PS51387"/>
    </source>
</evidence>
<comment type="caution">
    <text evidence="6">The sequence shown here is derived from an EMBL/GenBank/DDBJ whole genome shotgun (WGS) entry which is preliminary data.</text>
</comment>
<dbReference type="InterPro" id="IPR016164">
    <property type="entry name" value="FAD-linked_Oxase-like_C"/>
</dbReference>
<dbReference type="PANTHER" id="PTHR42934:SF2">
    <property type="entry name" value="GLYCOLATE OXIDASE SUBUNIT GLCD"/>
    <property type="match status" value="1"/>
</dbReference>
<evidence type="ECO:0000256" key="2">
    <source>
        <dbReference type="ARBA" id="ARBA00022630"/>
    </source>
</evidence>